<keyword evidence="1" id="KW-0175">Coiled coil</keyword>
<gene>
    <name evidence="2" type="ORF">CCHL11_08043</name>
</gene>
<organism evidence="2 3">
    <name type="scientific">Colletotrichum chlorophyti</name>
    <dbReference type="NCBI Taxonomy" id="708187"/>
    <lineage>
        <taxon>Eukaryota</taxon>
        <taxon>Fungi</taxon>
        <taxon>Dikarya</taxon>
        <taxon>Ascomycota</taxon>
        <taxon>Pezizomycotina</taxon>
        <taxon>Sordariomycetes</taxon>
        <taxon>Hypocreomycetidae</taxon>
        <taxon>Glomerellales</taxon>
        <taxon>Glomerellaceae</taxon>
        <taxon>Colletotrichum</taxon>
    </lineage>
</organism>
<comment type="caution">
    <text evidence="2">The sequence shown here is derived from an EMBL/GenBank/DDBJ whole genome shotgun (WGS) entry which is preliminary data.</text>
</comment>
<evidence type="ECO:0000313" key="2">
    <source>
        <dbReference type="EMBL" id="OLN85482.1"/>
    </source>
</evidence>
<dbReference type="AlphaFoldDB" id="A0A1Q8RME2"/>
<sequence>MEMLLQALEAEVDKIETQIAYKEGQIEELRIDRISHDGSATAFDRAILRVQAECEEILEKLDGKKEEIAALKDKLRKKEAKLAAIAPVESTDAPDPEDNQEAAALLGITNTPKSDVFVVSEDGQTFESPAMLRGVPVAPINETGPYWDPMWINFADAVDQDRIERQYQEDVLRREQRQRDGLLTAEEKENTDLDFKRYQRRMNEARVAKKWFCPGRTMHPNQLLAKEYLPEAGLCQPYILYKICNILNRLNALYERGELGMPPLCFLLWRMSVSLDREPQTRVKTFWKVIVNEHHSAYDEILRKAEIRESRAAIDPFSRTPSSAAHARRSSKNCLDDAEITRTDPVH</sequence>
<proteinExistence type="predicted"/>
<accession>A0A1Q8RME2</accession>
<dbReference type="Proteomes" id="UP000186583">
    <property type="component" value="Unassembled WGS sequence"/>
</dbReference>
<evidence type="ECO:0000256" key="1">
    <source>
        <dbReference type="SAM" id="Coils"/>
    </source>
</evidence>
<dbReference type="STRING" id="708187.A0A1Q8RME2"/>
<dbReference type="OrthoDB" id="5041951at2759"/>
<keyword evidence="3" id="KW-1185">Reference proteome</keyword>
<protein>
    <submittedName>
        <fullName evidence="2">Uncharacterized protein</fullName>
    </submittedName>
</protein>
<name>A0A1Q8RME2_9PEZI</name>
<feature type="coiled-coil region" evidence="1">
    <location>
        <begin position="5"/>
        <end position="81"/>
    </location>
</feature>
<reference evidence="2 3" key="1">
    <citation type="submission" date="2016-11" db="EMBL/GenBank/DDBJ databases">
        <title>Draft Genome Assembly of Colletotrichum chlorophyti a pathogen of herbaceous plants.</title>
        <authorList>
            <person name="Gan P."/>
            <person name="Narusaka M."/>
            <person name="Tsushima A."/>
            <person name="Narusaka Y."/>
            <person name="Takano Y."/>
            <person name="Shirasu K."/>
        </authorList>
    </citation>
    <scope>NUCLEOTIDE SEQUENCE [LARGE SCALE GENOMIC DNA]</scope>
    <source>
        <strain evidence="2 3">NTL11</strain>
    </source>
</reference>
<evidence type="ECO:0000313" key="3">
    <source>
        <dbReference type="Proteomes" id="UP000186583"/>
    </source>
</evidence>
<dbReference type="EMBL" id="MPGH01000164">
    <property type="protein sequence ID" value="OLN85482.1"/>
    <property type="molecule type" value="Genomic_DNA"/>
</dbReference>